<dbReference type="Gene3D" id="3.10.450.50">
    <property type="match status" value="1"/>
</dbReference>
<dbReference type="Proteomes" id="UP000182894">
    <property type="component" value="Unassembled WGS sequence"/>
</dbReference>
<dbReference type="Pfam" id="PF12680">
    <property type="entry name" value="SnoaL_2"/>
    <property type="match status" value="1"/>
</dbReference>
<organism evidence="2 3">
    <name type="scientific">Pseudomonas abietaniphila</name>
    <dbReference type="NCBI Taxonomy" id="89065"/>
    <lineage>
        <taxon>Bacteria</taxon>
        <taxon>Pseudomonadati</taxon>
        <taxon>Pseudomonadota</taxon>
        <taxon>Gammaproteobacteria</taxon>
        <taxon>Pseudomonadales</taxon>
        <taxon>Pseudomonadaceae</taxon>
        <taxon>Pseudomonas</taxon>
    </lineage>
</organism>
<evidence type="ECO:0000313" key="3">
    <source>
        <dbReference type="Proteomes" id="UP000182894"/>
    </source>
</evidence>
<name>A0A1G8EZW1_9PSED</name>
<accession>A0A1G8EZW1</accession>
<reference evidence="3" key="1">
    <citation type="submission" date="2016-10" db="EMBL/GenBank/DDBJ databases">
        <authorList>
            <person name="Varghese N."/>
            <person name="Submissions S."/>
        </authorList>
    </citation>
    <scope>NUCLEOTIDE SEQUENCE [LARGE SCALE GENOMIC DNA]</scope>
    <source>
        <strain evidence="3">ATCC 700689</strain>
    </source>
</reference>
<evidence type="ECO:0000313" key="2">
    <source>
        <dbReference type="EMBL" id="SDH75377.1"/>
    </source>
</evidence>
<dbReference type="SUPFAM" id="SSF54427">
    <property type="entry name" value="NTF2-like"/>
    <property type="match status" value="1"/>
</dbReference>
<gene>
    <name evidence="2" type="ORF">SAMN05216605_10843</name>
</gene>
<dbReference type="EMBL" id="FNCO01000008">
    <property type="protein sequence ID" value="SDH75377.1"/>
    <property type="molecule type" value="Genomic_DNA"/>
</dbReference>
<protein>
    <submittedName>
        <fullName evidence="2">SnoaL-like domain-containing protein</fullName>
    </submittedName>
</protein>
<dbReference type="AlphaFoldDB" id="A0A1G8EZW1"/>
<feature type="domain" description="SnoaL-like" evidence="1">
    <location>
        <begin position="11"/>
        <end position="112"/>
    </location>
</feature>
<evidence type="ECO:0000259" key="1">
    <source>
        <dbReference type="Pfam" id="PF12680"/>
    </source>
</evidence>
<proteinExistence type="predicted"/>
<sequence>MSEFLRDYARRFAELDKGNLHLLGELYSDDVAFTDPLHDVHGLPDLRKYFEDLYANVTDLQFEFHAFDQVREGKGYLRWTMSYRHPRLKQGEPILVHGCSHLLWTDNKVFQHRDFFDAGALLYEHLPVMGRMIRWLKGRLA</sequence>
<dbReference type="OrthoDB" id="1115105at2"/>
<dbReference type="RefSeq" id="WP_074753547.1">
    <property type="nucleotide sequence ID" value="NZ_FNCO01000008.1"/>
</dbReference>
<dbReference type="InterPro" id="IPR032710">
    <property type="entry name" value="NTF2-like_dom_sf"/>
</dbReference>
<dbReference type="STRING" id="89065.SAMN05216605_10843"/>
<dbReference type="InterPro" id="IPR037401">
    <property type="entry name" value="SnoaL-like"/>
</dbReference>
<keyword evidence="3" id="KW-1185">Reference proteome</keyword>